<reference evidence="1" key="1">
    <citation type="submission" date="2021-10" db="EMBL/GenBank/DDBJ databases">
        <title>Tropical sea cucumber genome reveals ecological adaptation and Cuvierian tubules defense mechanism.</title>
        <authorList>
            <person name="Chen T."/>
        </authorList>
    </citation>
    <scope>NUCLEOTIDE SEQUENCE</scope>
    <source>
        <strain evidence="1">Nanhai2018</strain>
        <tissue evidence="1">Muscle</tissue>
    </source>
</reference>
<name>A0A9Q1C7P3_HOLLE</name>
<proteinExistence type="predicted"/>
<comment type="caution">
    <text evidence="1">The sequence shown here is derived from an EMBL/GenBank/DDBJ whole genome shotgun (WGS) entry which is preliminary data.</text>
</comment>
<dbReference type="EMBL" id="JAIZAY010000006">
    <property type="protein sequence ID" value="KAJ8040217.1"/>
    <property type="molecule type" value="Genomic_DNA"/>
</dbReference>
<sequence length="245" mass="27973">MGIGAGKGPAYGMPLSPLSEYAEKNSKKRPDRLVIDAPALVDLGHGTVRYREDSSTNPILQKQADLKTGYFYHARLDDYSEDATLYPKDEFKTKYIYKGPPKARGKSLYYIYGIGMNAEDLKHQAQTTYKPKGRGYQWPSSYKNPNHFYYALTFIIKDTEENDSEDEAEDVESVVEANLMRFILHDTDTVDVLKKRTAVRLLIPSSIVHIYHNDKELGNEDLIGTLRSAEEGEFKKFTVEMKRLL</sequence>
<protein>
    <submittedName>
        <fullName evidence="1">Uncharacterized protein</fullName>
    </submittedName>
</protein>
<evidence type="ECO:0000313" key="1">
    <source>
        <dbReference type="EMBL" id="KAJ8040217.1"/>
    </source>
</evidence>
<evidence type="ECO:0000313" key="2">
    <source>
        <dbReference type="Proteomes" id="UP001152320"/>
    </source>
</evidence>
<gene>
    <name evidence="1" type="ORF">HOLleu_14447</name>
</gene>
<accession>A0A9Q1C7P3</accession>
<dbReference type="Proteomes" id="UP001152320">
    <property type="component" value="Chromosome 6"/>
</dbReference>
<dbReference type="OrthoDB" id="9999810at2759"/>
<organism evidence="1 2">
    <name type="scientific">Holothuria leucospilota</name>
    <name type="common">Black long sea cucumber</name>
    <name type="synonym">Mertensiothuria leucospilota</name>
    <dbReference type="NCBI Taxonomy" id="206669"/>
    <lineage>
        <taxon>Eukaryota</taxon>
        <taxon>Metazoa</taxon>
        <taxon>Echinodermata</taxon>
        <taxon>Eleutherozoa</taxon>
        <taxon>Echinozoa</taxon>
        <taxon>Holothuroidea</taxon>
        <taxon>Aspidochirotacea</taxon>
        <taxon>Aspidochirotida</taxon>
        <taxon>Holothuriidae</taxon>
        <taxon>Holothuria</taxon>
    </lineage>
</organism>
<dbReference type="AlphaFoldDB" id="A0A9Q1C7P3"/>
<keyword evidence="2" id="KW-1185">Reference proteome</keyword>